<keyword evidence="4" id="KW-1185">Reference proteome</keyword>
<evidence type="ECO:0000256" key="1">
    <source>
        <dbReference type="ARBA" id="ARBA00006739"/>
    </source>
</evidence>
<feature type="domain" description="Glycosyltransferase 2-like" evidence="2">
    <location>
        <begin position="9"/>
        <end position="152"/>
    </location>
</feature>
<dbReference type="InterPro" id="IPR001173">
    <property type="entry name" value="Glyco_trans_2-like"/>
</dbReference>
<dbReference type="CDD" id="cd00761">
    <property type="entry name" value="Glyco_tranf_GTA_type"/>
    <property type="match status" value="1"/>
</dbReference>
<dbReference type="PANTHER" id="PTHR22916">
    <property type="entry name" value="GLYCOSYLTRANSFERASE"/>
    <property type="match status" value="1"/>
</dbReference>
<dbReference type="Pfam" id="PF04464">
    <property type="entry name" value="Glyphos_transf"/>
    <property type="match status" value="1"/>
</dbReference>
<dbReference type="InterPro" id="IPR007554">
    <property type="entry name" value="Glycerophosphate_synth"/>
</dbReference>
<comment type="similarity">
    <text evidence="1">Belongs to the glycosyltransferase 2 family.</text>
</comment>
<evidence type="ECO:0000313" key="3">
    <source>
        <dbReference type="EMBL" id="MEN0644774.1"/>
    </source>
</evidence>
<dbReference type="Gene3D" id="3.40.50.12580">
    <property type="match status" value="1"/>
</dbReference>
<organism evidence="3 4">
    <name type="scientific">Alkalicoccobacillus gibsonii</name>
    <dbReference type="NCBI Taxonomy" id="79881"/>
    <lineage>
        <taxon>Bacteria</taxon>
        <taxon>Bacillati</taxon>
        <taxon>Bacillota</taxon>
        <taxon>Bacilli</taxon>
        <taxon>Bacillales</taxon>
        <taxon>Bacillaceae</taxon>
        <taxon>Alkalicoccobacillus</taxon>
    </lineage>
</organism>
<comment type="caution">
    <text evidence="3">The sequence shown here is derived from an EMBL/GenBank/DDBJ whole genome shotgun (WGS) entry which is preliminary data.</text>
</comment>
<gene>
    <name evidence="3" type="ORF">MKY91_16595</name>
</gene>
<dbReference type="InterPro" id="IPR029044">
    <property type="entry name" value="Nucleotide-diphossugar_trans"/>
</dbReference>
<evidence type="ECO:0000259" key="2">
    <source>
        <dbReference type="Pfam" id="PF00535"/>
    </source>
</evidence>
<dbReference type="Pfam" id="PF00535">
    <property type="entry name" value="Glycos_transf_2"/>
    <property type="match status" value="1"/>
</dbReference>
<dbReference type="SUPFAM" id="SSF53448">
    <property type="entry name" value="Nucleotide-diphospho-sugar transferases"/>
    <property type="match status" value="1"/>
</dbReference>
<protein>
    <submittedName>
        <fullName evidence="3">CDP-glycerol glycerophosphotransferase family protein</fullName>
    </submittedName>
</protein>
<proteinExistence type="inferred from homology"/>
<dbReference type="PANTHER" id="PTHR22916:SF3">
    <property type="entry name" value="UDP-GLCNAC:BETAGAL BETA-1,3-N-ACETYLGLUCOSAMINYLTRANSFERASE-LIKE PROTEIN 1"/>
    <property type="match status" value="1"/>
</dbReference>
<dbReference type="RefSeq" id="WP_343131400.1">
    <property type="nucleotide sequence ID" value="NZ_JBCITK010000001.1"/>
</dbReference>
<dbReference type="SUPFAM" id="SSF53756">
    <property type="entry name" value="UDP-Glycosyltransferase/glycogen phosphorylase"/>
    <property type="match status" value="1"/>
</dbReference>
<dbReference type="EMBL" id="JBCITK010000001">
    <property type="protein sequence ID" value="MEN0644774.1"/>
    <property type="molecule type" value="Genomic_DNA"/>
</dbReference>
<accession>A0ABU9VLJ7</accession>
<name>A0ABU9VLJ7_9BACI</name>
<dbReference type="Proteomes" id="UP001418796">
    <property type="component" value="Unassembled WGS sequence"/>
</dbReference>
<reference evidence="3 4" key="1">
    <citation type="submission" date="2024-03" db="EMBL/GenBank/DDBJ databases">
        <title>Bacilli Hybrid Assemblies.</title>
        <authorList>
            <person name="Kovac J."/>
        </authorList>
    </citation>
    <scope>NUCLEOTIDE SEQUENCE [LARGE SCALE GENOMIC DNA]</scope>
    <source>
        <strain evidence="3 4">FSL R7-0666</strain>
    </source>
</reference>
<dbReference type="Gene3D" id="3.90.550.10">
    <property type="entry name" value="Spore Coat Polysaccharide Biosynthesis Protein SpsA, Chain A"/>
    <property type="match status" value="1"/>
</dbReference>
<evidence type="ECO:0000313" key="4">
    <source>
        <dbReference type="Proteomes" id="UP001418796"/>
    </source>
</evidence>
<sequence>MNVSSFEFSIVMPVYNVEEYLRESIDSVINQSIGFSDNIQLILINDGSPDNADEICLEYKGKFPDNIIYINKENEGVSVARNIGLDEAKGKYINFLDSDDYLDSDALKKVKRFFDAHGEVVDLVAIPVVFFEGRTGDHRLNFKFKQEKEIIDIKDNPNYIQLSAASTFIKREEGIGDLRLTPGQKYGEDASLLTDIIMKKGKYGVINTTNYNYRIRNAGTSALQNSEESYEYYLPFFKEYSIPKLKNYFEKYGEVPKYVQNVIMYDVQWRIRLKEIPEVIQSELDEYYGSILEILFYIDKDVIMKQKYLNWYQRHALCNMKETKKRFILGKGFYKTEKRVNKRKKMKINDYVVVDNDNSVKDYLFNRSLEIDLCEIRGGNLSIIGRLGSLFPQENMKVYALDSNDNYISPKGYDFPTEDRYMTGEVIYKFFGFQFDISLEELKKTRTIRVFLEIDGNVVQVPLKFSSSARLSNKITNSYFVCNNELMIGYNHKKNRFDINKYSLKQMIKKEKMVRAELGRKKVKNYKKISNMRILVRLLKMVKKTPINLFMDRIDKADDSAEVLINYFEKEKKKRKQRNYFVLTKTSPDYKRLKERFKVIPYKGRVHKILFLLADNLISTHCDRFIYQLYTGTDNYFKDLKEFNFIFLQHGIIKDDMSDWLKRHDKNFRLFITSTPLEQRSIINGNYGYTSNEVKLTGLPRFDNLVNNANIKEKILLVMPTWRKGIIEEFSKELNKRPYSEKFKETEFFLNWNAFLSNDILHKNLKKAGYKIVFVPHPSIRQQIRDFNIENVEIASYTESYSSLLKRGSILVTDYSSVYFDFAYMRKPILYFHFDSGNWDNEKGYFSYQDMGFGDILNNHLDLTNSVVKLIQSNAETDAKYIERVNKFFKYSDSDNCKRVYKEIIKLNQ</sequence>
<dbReference type="InterPro" id="IPR043148">
    <property type="entry name" value="TagF_C"/>
</dbReference>